<dbReference type="Proteomes" id="UP001642720">
    <property type="component" value="Unassembled WGS sequence"/>
</dbReference>
<protein>
    <recommendedName>
        <fullName evidence="5">MYND-type domain-containing protein</fullName>
    </recommendedName>
</protein>
<evidence type="ECO:0000256" key="4">
    <source>
        <dbReference type="PROSITE-ProRule" id="PRU00134"/>
    </source>
</evidence>
<evidence type="ECO:0000259" key="5">
    <source>
        <dbReference type="PROSITE" id="PS50865"/>
    </source>
</evidence>
<dbReference type="InterPro" id="IPR027974">
    <property type="entry name" value="DUF4470"/>
</dbReference>
<reference evidence="6 7" key="1">
    <citation type="submission" date="2018-01" db="EMBL/GenBank/DDBJ databases">
        <title>Genome characterization of the sugarcane-associated fungus Trichoderma ghanense CCMA-1212 and their application in lignocelulose bioconversion.</title>
        <authorList>
            <person name="Steindorff A.S."/>
            <person name="Mendes T.D."/>
            <person name="Vilela E.S.D."/>
            <person name="Rodrigues D.S."/>
            <person name="Formighieri E.F."/>
            <person name="Melo I.S."/>
            <person name="Favaro L.C.L."/>
        </authorList>
    </citation>
    <scope>NUCLEOTIDE SEQUENCE [LARGE SCALE GENOMIC DNA]</scope>
    <source>
        <strain evidence="6 7">CCMA-1212</strain>
    </source>
</reference>
<keyword evidence="2 4" id="KW-0863">Zinc-finger</keyword>
<sequence>MATAQFVCANWKPDSTDCKKVGKYSCKNCLLVAYCGADCQKAHWALHKSHCKSPLGKETWKPDWVLEGRPPVFVGDEDQASFDAKQYLWGNMPALDVLQLGSNEGDDYEKQLNLLFAASGDLRNIVKTIAEIPSSYGGPVTVTVNDHDMDIVARNAILLLIALVSDDVGEAVDCIIHVWYSALVRKSDLEILQQRVRPLVESVCEKIKGKQRTSVLAKTFTFGQRSLRLVLQKSSWDALLAYMNVPAGLTAEQANRIRVAITLAECRKDYRHRDGLVQSPSRRVAKHRFRQDGILLPFGSSRDDFQEPNPTLYQKANTWPIYDSADPLNGWSPKDVEDTSSGPATADIYGKLFYHLRALLRTFILNLSKLAVSFRLFHLAFSDLQSHLERNYFSRIEVSNVSDGGYVGIHHTVGLMAPLLQGPLVNRHATLITLFMNAVSEMTTMEKREAAMSAESQALKRLMKYIPMERVPLHPFDPFFIKLAYARPNVASYDDVFDRFMENMAVAEMEEALSVAVKDKHTVIDKWPYQLKLRPGQPGAQEEFDLLVGAGLAGTERYVEWRRTKMYREEMDGEAVKTLLENMMALELWR</sequence>
<organism evidence="6 7">
    <name type="scientific">Trichoderma ghanense</name>
    <dbReference type="NCBI Taxonomy" id="65468"/>
    <lineage>
        <taxon>Eukaryota</taxon>
        <taxon>Fungi</taxon>
        <taxon>Dikarya</taxon>
        <taxon>Ascomycota</taxon>
        <taxon>Pezizomycotina</taxon>
        <taxon>Sordariomycetes</taxon>
        <taxon>Hypocreomycetidae</taxon>
        <taxon>Hypocreales</taxon>
        <taxon>Hypocreaceae</taxon>
        <taxon>Trichoderma</taxon>
    </lineage>
</organism>
<dbReference type="Pfam" id="PF14737">
    <property type="entry name" value="DUF4470"/>
    <property type="match status" value="1"/>
</dbReference>
<dbReference type="EMBL" id="PPTA01000001">
    <property type="protein sequence ID" value="TFB07228.1"/>
    <property type="molecule type" value="Genomic_DNA"/>
</dbReference>
<dbReference type="RefSeq" id="XP_073563429.1">
    <property type="nucleotide sequence ID" value="XM_073698531.1"/>
</dbReference>
<name>A0ABY2HK67_9HYPO</name>
<dbReference type="PROSITE" id="PS50865">
    <property type="entry name" value="ZF_MYND_2"/>
    <property type="match status" value="1"/>
</dbReference>
<evidence type="ECO:0000256" key="3">
    <source>
        <dbReference type="ARBA" id="ARBA00022833"/>
    </source>
</evidence>
<evidence type="ECO:0000256" key="1">
    <source>
        <dbReference type="ARBA" id="ARBA00022723"/>
    </source>
</evidence>
<dbReference type="SUPFAM" id="SSF144232">
    <property type="entry name" value="HIT/MYND zinc finger-like"/>
    <property type="match status" value="1"/>
</dbReference>
<dbReference type="Pfam" id="PF01753">
    <property type="entry name" value="zf-MYND"/>
    <property type="match status" value="1"/>
</dbReference>
<keyword evidence="7" id="KW-1185">Reference proteome</keyword>
<dbReference type="Gene3D" id="6.10.140.2220">
    <property type="match status" value="1"/>
</dbReference>
<feature type="domain" description="MYND-type" evidence="5">
    <location>
        <begin position="5"/>
        <end position="51"/>
    </location>
</feature>
<keyword evidence="1" id="KW-0479">Metal-binding</keyword>
<dbReference type="InterPro" id="IPR002893">
    <property type="entry name" value="Znf_MYND"/>
</dbReference>
<evidence type="ECO:0000313" key="6">
    <source>
        <dbReference type="EMBL" id="TFB07228.1"/>
    </source>
</evidence>
<gene>
    <name evidence="6" type="ORF">CCMA1212_001095</name>
</gene>
<evidence type="ECO:0000256" key="2">
    <source>
        <dbReference type="ARBA" id="ARBA00022771"/>
    </source>
</evidence>
<accession>A0ABY2HK67</accession>
<dbReference type="GeneID" id="300572981"/>
<proteinExistence type="predicted"/>
<keyword evidence="3" id="KW-0862">Zinc</keyword>
<comment type="caution">
    <text evidence="6">The sequence shown here is derived from an EMBL/GenBank/DDBJ whole genome shotgun (WGS) entry which is preliminary data.</text>
</comment>
<evidence type="ECO:0000313" key="7">
    <source>
        <dbReference type="Proteomes" id="UP001642720"/>
    </source>
</evidence>